<feature type="domain" description="Peptidase S49" evidence="8">
    <location>
        <begin position="168"/>
        <end position="319"/>
    </location>
</feature>
<dbReference type="CDD" id="cd07018">
    <property type="entry name" value="S49_SppA_67K_type"/>
    <property type="match status" value="1"/>
</dbReference>
<dbReference type="STRING" id="3818.A0A445EJV1"/>
<evidence type="ECO:0000256" key="6">
    <source>
        <dbReference type="ARBA" id="ARBA00023136"/>
    </source>
</evidence>
<keyword evidence="3" id="KW-0645">Protease</keyword>
<dbReference type="InterPro" id="IPR004634">
    <property type="entry name" value="Pept_S49_pIV"/>
</dbReference>
<evidence type="ECO:0000256" key="3">
    <source>
        <dbReference type="ARBA" id="ARBA00022670"/>
    </source>
</evidence>
<gene>
    <name evidence="9" type="ORF">Ahy_A01g000265</name>
</gene>
<dbReference type="InterPro" id="IPR047217">
    <property type="entry name" value="S49_SppA_67K_type_N"/>
</dbReference>
<dbReference type="SMR" id="A0A445EJV1"/>
<comment type="similarity">
    <text evidence="2">Belongs to the peptidase S49 family.</text>
</comment>
<dbReference type="GO" id="GO:0008236">
    <property type="term" value="F:serine-type peptidase activity"/>
    <property type="evidence" value="ECO:0007669"/>
    <property type="project" value="UniProtKB-KW"/>
</dbReference>
<feature type="active site" description="Proton donor/acceptor" evidence="7">
    <location>
        <position position="236"/>
    </location>
</feature>
<dbReference type="GO" id="GO:0016020">
    <property type="term" value="C:membrane"/>
    <property type="evidence" value="ECO:0007669"/>
    <property type="project" value="UniProtKB-SubCell"/>
</dbReference>
<keyword evidence="6" id="KW-0472">Membrane</keyword>
<evidence type="ECO:0000256" key="5">
    <source>
        <dbReference type="ARBA" id="ARBA00022825"/>
    </source>
</evidence>
<dbReference type="Proteomes" id="UP000289738">
    <property type="component" value="Chromosome A01"/>
</dbReference>
<dbReference type="PANTHER" id="PTHR33209:SF1">
    <property type="entry name" value="PEPTIDASE S49 DOMAIN-CONTAINING PROTEIN"/>
    <property type="match status" value="1"/>
</dbReference>
<feature type="domain" description="Peptidase S49" evidence="8">
    <location>
        <begin position="418"/>
        <end position="568"/>
    </location>
</feature>
<dbReference type="PANTHER" id="PTHR33209">
    <property type="entry name" value="PROTEASE 4"/>
    <property type="match status" value="1"/>
</dbReference>
<evidence type="ECO:0000259" key="8">
    <source>
        <dbReference type="Pfam" id="PF01343"/>
    </source>
</evidence>
<dbReference type="GO" id="GO:0006465">
    <property type="term" value="P:signal peptide processing"/>
    <property type="evidence" value="ECO:0007669"/>
    <property type="project" value="InterPro"/>
</dbReference>
<dbReference type="PIRSF" id="PIRSF001217">
    <property type="entry name" value="Protease_4_SppA"/>
    <property type="match status" value="1"/>
</dbReference>
<dbReference type="Pfam" id="PF01343">
    <property type="entry name" value="Peptidase_S49"/>
    <property type="match status" value="2"/>
</dbReference>
<evidence type="ECO:0000256" key="7">
    <source>
        <dbReference type="PIRSR" id="PIRSR001217-1"/>
    </source>
</evidence>
<keyword evidence="10" id="KW-1185">Reference proteome</keyword>
<reference evidence="9 10" key="1">
    <citation type="submission" date="2019-01" db="EMBL/GenBank/DDBJ databases">
        <title>Sequencing of cultivated peanut Arachis hypogaea provides insights into genome evolution and oil improvement.</title>
        <authorList>
            <person name="Chen X."/>
        </authorList>
    </citation>
    <scope>NUCLEOTIDE SEQUENCE [LARGE SCALE GENOMIC DNA]</scope>
    <source>
        <strain evidence="10">cv. Fuhuasheng</strain>
        <tissue evidence="9">Leaves</tissue>
    </source>
</reference>
<dbReference type="InterPro" id="IPR004635">
    <property type="entry name" value="Pept_S49_SppA"/>
</dbReference>
<dbReference type="EMBL" id="SDMP01000001">
    <property type="protein sequence ID" value="RYR75686.1"/>
    <property type="molecule type" value="Genomic_DNA"/>
</dbReference>
<proteinExistence type="inferred from homology"/>
<sequence length="635" mass="71374">MWKWKNVLQHSYTFTRSHTRSYSAIQRFSSTSTATTPIEFRWRFLLTRSSFSYSSQPRPENGAVSAAKDDDKFEPVTGWNKQLVKLKILLAFPWERVQYGSLYSVKLRGRITEQLQSRYSRALSLPQICENFFKAAYDPRIAGIYLRIDPLSCGWAKLDEIRRHIFDFRKSGKFVVAFVPSCREKEYYLASACEEIYAPPSAYVSLYGLAIQAPFFRGILDNLGIEPHLERIGKYKSGDNLTHRSMTEESSEVLNQLLDNIYTNWLDKVSSAKGKKREDIENFINEGVYDVDRLKEKGYISDVIYEDEIMAKLRKRLGVKINKNLPMVDYRKYSLVRKWTLGVSGGKDLIAIIRATGLIRGGDSSSGVRSSGVIAEKIIEKIRKVRESKQFKAVIIRIDSPGGDALASDMMWREIRLLAASKPVIASMSDIAASGGYYTAMGARAIVAESLTLTGSIGVVTAKFNLGKLYEMIGFNKEIISRGRYAELLAAEQRSFRPHEAELFAKSAQRIYKQFRDKAALSRSMTVEKMEEVAQGRIWMGKDAASHGLVDAVGGLSQAISIAKSMANIPNDRQVTVVELSRPTPSLPEILRSLGGSIVEVDTTLKELSQDSTFSNGVQARMDGIIESCFRNSDI</sequence>
<evidence type="ECO:0000256" key="1">
    <source>
        <dbReference type="ARBA" id="ARBA00004370"/>
    </source>
</evidence>
<name>A0A445EJV1_ARAHY</name>
<comment type="subcellular location">
    <subcellularLocation>
        <location evidence="1">Membrane</location>
    </subcellularLocation>
</comment>
<dbReference type="SUPFAM" id="SSF52096">
    <property type="entry name" value="ClpP/crotonase"/>
    <property type="match status" value="2"/>
</dbReference>
<accession>A0A445EJV1</accession>
<evidence type="ECO:0000256" key="4">
    <source>
        <dbReference type="ARBA" id="ARBA00022801"/>
    </source>
</evidence>
<organism evidence="9 10">
    <name type="scientific">Arachis hypogaea</name>
    <name type="common">Peanut</name>
    <dbReference type="NCBI Taxonomy" id="3818"/>
    <lineage>
        <taxon>Eukaryota</taxon>
        <taxon>Viridiplantae</taxon>
        <taxon>Streptophyta</taxon>
        <taxon>Embryophyta</taxon>
        <taxon>Tracheophyta</taxon>
        <taxon>Spermatophyta</taxon>
        <taxon>Magnoliopsida</taxon>
        <taxon>eudicotyledons</taxon>
        <taxon>Gunneridae</taxon>
        <taxon>Pentapetalae</taxon>
        <taxon>rosids</taxon>
        <taxon>fabids</taxon>
        <taxon>Fabales</taxon>
        <taxon>Fabaceae</taxon>
        <taxon>Papilionoideae</taxon>
        <taxon>50 kb inversion clade</taxon>
        <taxon>dalbergioids sensu lato</taxon>
        <taxon>Dalbergieae</taxon>
        <taxon>Pterocarpus clade</taxon>
        <taxon>Arachis</taxon>
    </lineage>
</organism>
<protein>
    <recommendedName>
        <fullName evidence="8">Peptidase S49 domain-containing protein</fullName>
    </recommendedName>
</protein>
<dbReference type="InterPro" id="IPR029045">
    <property type="entry name" value="ClpP/crotonase-like_dom_sf"/>
</dbReference>
<dbReference type="NCBIfam" id="TIGR00706">
    <property type="entry name" value="SppA_dom"/>
    <property type="match status" value="1"/>
</dbReference>
<dbReference type="InterPro" id="IPR002142">
    <property type="entry name" value="Peptidase_S49"/>
</dbReference>
<feature type="active site" description="Nucleophile" evidence="7">
    <location>
        <position position="434"/>
    </location>
</feature>
<keyword evidence="5" id="KW-0720">Serine protease</keyword>
<dbReference type="InterPro" id="IPR047272">
    <property type="entry name" value="S49_SppA_C"/>
</dbReference>
<dbReference type="Gramene" id="arahy.Tifrunner.gnm2.ann2.Ah01g422500.1">
    <property type="protein sequence ID" value="arahy.Tifrunner.gnm2.ann2.Ah01g422500.1-CDS"/>
    <property type="gene ID" value="arahy.Tifrunner.gnm2.ann2.Ah01g422500"/>
</dbReference>
<evidence type="ECO:0000256" key="2">
    <source>
        <dbReference type="ARBA" id="ARBA00008683"/>
    </source>
</evidence>
<keyword evidence="4" id="KW-0378">Hydrolase</keyword>
<comment type="caution">
    <text evidence="9">The sequence shown here is derived from an EMBL/GenBank/DDBJ whole genome shotgun (WGS) entry which is preliminary data.</text>
</comment>
<evidence type="ECO:0000313" key="10">
    <source>
        <dbReference type="Proteomes" id="UP000289738"/>
    </source>
</evidence>
<dbReference type="OrthoDB" id="45421at2759"/>
<evidence type="ECO:0000313" key="9">
    <source>
        <dbReference type="EMBL" id="RYR75686.1"/>
    </source>
</evidence>
<dbReference type="Gene3D" id="3.90.226.10">
    <property type="entry name" value="2-enoyl-CoA Hydratase, Chain A, domain 1"/>
    <property type="match status" value="3"/>
</dbReference>
<dbReference type="CDD" id="cd07023">
    <property type="entry name" value="S49_Sppa_N_C"/>
    <property type="match status" value="1"/>
</dbReference>
<dbReference type="AlphaFoldDB" id="A0A445EJV1"/>